<dbReference type="PRINTS" id="PR01980">
    <property type="entry name" value="IGFBPFAMILY4"/>
</dbReference>
<dbReference type="Proteomes" id="UP001066276">
    <property type="component" value="Chromosome 6"/>
</dbReference>
<dbReference type="PRINTS" id="PR01976">
    <property type="entry name" value="IGFBPFAMILY"/>
</dbReference>
<evidence type="ECO:0000256" key="6">
    <source>
        <dbReference type="ARBA" id="ARBA00022553"/>
    </source>
</evidence>
<dbReference type="GO" id="GO:0031994">
    <property type="term" value="F:insulin-like growth factor I binding"/>
    <property type="evidence" value="ECO:0007669"/>
    <property type="project" value="TreeGrafter"/>
</dbReference>
<protein>
    <recommendedName>
        <fullName evidence="4">Insulin-like growth factor-binding protein 4</fullName>
    </recommendedName>
</protein>
<evidence type="ECO:0000256" key="3">
    <source>
        <dbReference type="ARBA" id="ARBA00011592"/>
    </source>
</evidence>
<evidence type="ECO:0000259" key="13">
    <source>
        <dbReference type="PROSITE" id="PS51323"/>
    </source>
</evidence>
<dbReference type="InterPro" id="IPR000867">
    <property type="entry name" value="IGFBP-like"/>
</dbReference>
<gene>
    <name evidence="14" type="ORF">NDU88_002128</name>
</gene>
<keyword evidence="8" id="KW-0325">Glycoprotein</keyword>
<dbReference type="InterPro" id="IPR000716">
    <property type="entry name" value="Thyroglobulin_1"/>
</dbReference>
<comment type="subunit">
    <text evidence="3">Binds IGF2 more than IGF1.</text>
</comment>
<evidence type="ECO:0000256" key="11">
    <source>
        <dbReference type="SAM" id="SignalP"/>
    </source>
</evidence>
<dbReference type="PANTHER" id="PTHR11551">
    <property type="entry name" value="INSULIN-LIKE GROWTH FACTOR BINDING PROTEIN"/>
    <property type="match status" value="1"/>
</dbReference>
<keyword evidence="7" id="KW-1015">Disulfide bond</keyword>
<dbReference type="Pfam" id="PF00219">
    <property type="entry name" value="IGFBP"/>
    <property type="match status" value="1"/>
</dbReference>
<comment type="function">
    <text evidence="1">IGF-binding proteins prolong the half-life of the IGFs and have been shown to either inhibit or stimulate the growth promoting effects of the IGFs on cell culture. They alter the interaction of IGFs with their cell surface receptors.</text>
</comment>
<keyword evidence="11" id="KW-0732">Signal</keyword>
<keyword evidence="6" id="KW-0597">Phosphoprotein</keyword>
<dbReference type="GO" id="GO:0031995">
    <property type="term" value="F:insulin-like growth factor II binding"/>
    <property type="evidence" value="ECO:0007669"/>
    <property type="project" value="TreeGrafter"/>
</dbReference>
<evidence type="ECO:0000256" key="9">
    <source>
        <dbReference type="ARBA" id="ARBA00023183"/>
    </source>
</evidence>
<evidence type="ECO:0000256" key="2">
    <source>
        <dbReference type="ARBA" id="ARBA00004613"/>
    </source>
</evidence>
<dbReference type="FunFam" id="4.10.40.20:FF:000001">
    <property type="entry name" value="Insulin-like growth factor binding protein 5"/>
    <property type="match status" value="1"/>
</dbReference>
<evidence type="ECO:0000256" key="10">
    <source>
        <dbReference type="PROSITE-ProRule" id="PRU00500"/>
    </source>
</evidence>
<dbReference type="PROSITE" id="PS51323">
    <property type="entry name" value="IGFBP_N_2"/>
    <property type="match status" value="1"/>
</dbReference>
<dbReference type="InterPro" id="IPR017891">
    <property type="entry name" value="Insulin_GF-bd_Cys-rich_CS"/>
</dbReference>
<dbReference type="PROSITE" id="PS00222">
    <property type="entry name" value="IGFBP_N_1"/>
    <property type="match status" value="1"/>
</dbReference>
<dbReference type="PANTHER" id="PTHR11551:SF7">
    <property type="entry name" value="INSULIN-LIKE GROWTH FACTOR-BINDING PROTEIN 4"/>
    <property type="match status" value="1"/>
</dbReference>
<dbReference type="InterPro" id="IPR022321">
    <property type="entry name" value="IGFBP_1-6_chordata"/>
</dbReference>
<evidence type="ECO:0000256" key="4">
    <source>
        <dbReference type="ARBA" id="ARBA00013680"/>
    </source>
</evidence>
<dbReference type="Pfam" id="PF00086">
    <property type="entry name" value="Thyroglobulin_1"/>
    <property type="match status" value="1"/>
</dbReference>
<feature type="chain" id="PRO_5043933490" description="Insulin-like growth factor-binding protein 4" evidence="11">
    <location>
        <begin position="19"/>
        <end position="250"/>
    </location>
</feature>
<dbReference type="GO" id="GO:0043567">
    <property type="term" value="P:regulation of insulin-like growth factor receptor signaling pathway"/>
    <property type="evidence" value="ECO:0007669"/>
    <property type="project" value="TreeGrafter"/>
</dbReference>
<feature type="signal peptide" evidence="11">
    <location>
        <begin position="1"/>
        <end position="18"/>
    </location>
</feature>
<reference evidence="14" key="1">
    <citation type="journal article" date="2022" name="bioRxiv">
        <title>Sequencing and chromosome-scale assembly of the giantPleurodeles waltlgenome.</title>
        <authorList>
            <person name="Brown T."/>
            <person name="Elewa A."/>
            <person name="Iarovenko S."/>
            <person name="Subramanian E."/>
            <person name="Araus A.J."/>
            <person name="Petzold A."/>
            <person name="Susuki M."/>
            <person name="Suzuki K.-i.T."/>
            <person name="Hayashi T."/>
            <person name="Toyoda A."/>
            <person name="Oliveira C."/>
            <person name="Osipova E."/>
            <person name="Leigh N.D."/>
            <person name="Simon A."/>
            <person name="Yun M.H."/>
        </authorList>
    </citation>
    <scope>NUCLEOTIDE SEQUENCE</scope>
    <source>
        <strain evidence="14">20211129_DDA</strain>
        <tissue evidence="14">Liver</tissue>
    </source>
</reference>
<dbReference type="InterPro" id="IPR036857">
    <property type="entry name" value="Thyroglobulin_1_sf"/>
</dbReference>
<keyword evidence="5" id="KW-0964">Secreted</keyword>
<feature type="domain" description="IGFBP N-terminal" evidence="13">
    <location>
        <begin position="20"/>
        <end position="100"/>
    </location>
</feature>
<proteinExistence type="predicted"/>
<dbReference type="Gene3D" id="4.10.40.20">
    <property type="match status" value="1"/>
</dbReference>
<evidence type="ECO:0000256" key="8">
    <source>
        <dbReference type="ARBA" id="ARBA00023180"/>
    </source>
</evidence>
<comment type="caution">
    <text evidence="14">The sequence shown here is derived from an EMBL/GenBank/DDBJ whole genome shotgun (WGS) entry which is preliminary data.</text>
</comment>
<dbReference type="CDD" id="cd00191">
    <property type="entry name" value="TY"/>
    <property type="match status" value="1"/>
</dbReference>
<keyword evidence="9" id="KW-0340">Growth factor binding</keyword>
<evidence type="ECO:0000256" key="7">
    <source>
        <dbReference type="ARBA" id="ARBA00023157"/>
    </source>
</evidence>
<dbReference type="GO" id="GO:0005615">
    <property type="term" value="C:extracellular space"/>
    <property type="evidence" value="ECO:0007669"/>
    <property type="project" value="TreeGrafter"/>
</dbReference>
<feature type="domain" description="Thyroglobulin type-1" evidence="12">
    <location>
        <begin position="163"/>
        <end position="241"/>
    </location>
</feature>
<organism evidence="14 15">
    <name type="scientific">Pleurodeles waltl</name>
    <name type="common">Iberian ribbed newt</name>
    <dbReference type="NCBI Taxonomy" id="8319"/>
    <lineage>
        <taxon>Eukaryota</taxon>
        <taxon>Metazoa</taxon>
        <taxon>Chordata</taxon>
        <taxon>Craniata</taxon>
        <taxon>Vertebrata</taxon>
        <taxon>Euteleostomi</taxon>
        <taxon>Amphibia</taxon>
        <taxon>Batrachia</taxon>
        <taxon>Caudata</taxon>
        <taxon>Salamandroidea</taxon>
        <taxon>Salamandridae</taxon>
        <taxon>Pleurodelinae</taxon>
        <taxon>Pleurodeles</taxon>
    </lineage>
</organism>
<dbReference type="SUPFAM" id="SSF57610">
    <property type="entry name" value="Thyroglobulin type-1 domain"/>
    <property type="match status" value="1"/>
</dbReference>
<dbReference type="InterPro" id="IPR022327">
    <property type="entry name" value="IGFBP-4"/>
</dbReference>
<comment type="subcellular location">
    <subcellularLocation>
        <location evidence="2">Secreted</location>
    </subcellularLocation>
</comment>
<dbReference type="SMART" id="SM00121">
    <property type="entry name" value="IB"/>
    <property type="match status" value="1"/>
</dbReference>
<dbReference type="InterPro" id="IPR009030">
    <property type="entry name" value="Growth_fac_rcpt_cys_sf"/>
</dbReference>
<dbReference type="AlphaFoldDB" id="A0AAV7QAS7"/>
<sequence length="250" mass="27215">MGSLAALLLLAAAGLCQADNAIHCPPCTEERLSRCQPPGGCEELVQEPGCGCCATCALGRGAPCGVYTPRCGANLRCYPPPGTERPLHTLMHGQGVCMDLSVVEAIVESLEPTDGDFERNSLNPCAPHDRRCIEKHVAWTRMQISSSGRMKHGNSPLPDIRPMGSCARELNLALEKLSASPTRTQEDLQVIPIPNCDRDGNFHPKQCHPALYGQRGKCWCVHRETGEKITEEPKVIGELDCQMFVDSTRK</sequence>
<dbReference type="PROSITE" id="PS51162">
    <property type="entry name" value="THYROGLOBULIN_1_2"/>
    <property type="match status" value="1"/>
</dbReference>
<dbReference type="EMBL" id="JANPWB010000010">
    <property type="protein sequence ID" value="KAJ1135693.1"/>
    <property type="molecule type" value="Genomic_DNA"/>
</dbReference>
<dbReference type="SUPFAM" id="SSF57184">
    <property type="entry name" value="Growth factor receptor domain"/>
    <property type="match status" value="1"/>
</dbReference>
<evidence type="ECO:0000313" key="14">
    <source>
        <dbReference type="EMBL" id="KAJ1135693.1"/>
    </source>
</evidence>
<evidence type="ECO:0000313" key="15">
    <source>
        <dbReference type="Proteomes" id="UP001066276"/>
    </source>
</evidence>
<comment type="caution">
    <text evidence="10">Lacks conserved residue(s) required for the propagation of feature annotation.</text>
</comment>
<evidence type="ECO:0000256" key="5">
    <source>
        <dbReference type="ARBA" id="ARBA00022525"/>
    </source>
</evidence>
<dbReference type="Gene3D" id="4.10.800.10">
    <property type="entry name" value="Thyroglobulin type-1"/>
    <property type="match status" value="1"/>
</dbReference>
<evidence type="ECO:0000256" key="1">
    <source>
        <dbReference type="ARBA" id="ARBA00003811"/>
    </source>
</evidence>
<evidence type="ECO:0000259" key="12">
    <source>
        <dbReference type="PROSITE" id="PS51162"/>
    </source>
</evidence>
<accession>A0AAV7QAS7</accession>
<keyword evidence="15" id="KW-1185">Reference proteome</keyword>
<name>A0AAV7QAS7_PLEWA</name>
<dbReference type="SMART" id="SM00211">
    <property type="entry name" value="TY"/>
    <property type="match status" value="1"/>
</dbReference>